<dbReference type="GO" id="GO:0005886">
    <property type="term" value="C:plasma membrane"/>
    <property type="evidence" value="ECO:0007669"/>
    <property type="project" value="UniProtKB-SubCell"/>
</dbReference>
<comment type="similarity">
    <text evidence="3">Belongs to the RBT5 family.</text>
</comment>
<evidence type="ECO:0000256" key="14">
    <source>
        <dbReference type="SAM" id="SignalP"/>
    </source>
</evidence>
<feature type="chain" id="PRO_5042282464" description="CFEM domain-containing protein" evidence="14">
    <location>
        <begin position="19"/>
        <end position="126"/>
    </location>
</feature>
<keyword evidence="11" id="KW-1015">Disulfide bond</keyword>
<dbReference type="PANTHER" id="PTHR37928">
    <property type="entry name" value="CFEM DOMAIN PROTEIN (AFU_ORTHOLOGUE AFUA_6G14090)"/>
    <property type="match status" value="1"/>
</dbReference>
<evidence type="ECO:0000256" key="5">
    <source>
        <dbReference type="ARBA" id="ARBA00022525"/>
    </source>
</evidence>
<evidence type="ECO:0000259" key="15">
    <source>
        <dbReference type="PROSITE" id="PS52012"/>
    </source>
</evidence>
<dbReference type="Proteomes" id="UP001222325">
    <property type="component" value="Unassembled WGS sequence"/>
</dbReference>
<evidence type="ECO:0000256" key="8">
    <source>
        <dbReference type="ARBA" id="ARBA00022729"/>
    </source>
</evidence>
<comment type="caution">
    <text evidence="16">The sequence shown here is derived from an EMBL/GenBank/DDBJ whole genome shotgun (WGS) entry which is preliminary data.</text>
</comment>
<reference evidence="16" key="1">
    <citation type="submission" date="2023-03" db="EMBL/GenBank/DDBJ databases">
        <title>Massive genome expansion in bonnet fungi (Mycena s.s.) driven by repeated elements and novel gene families across ecological guilds.</title>
        <authorList>
            <consortium name="Lawrence Berkeley National Laboratory"/>
            <person name="Harder C.B."/>
            <person name="Miyauchi S."/>
            <person name="Viragh M."/>
            <person name="Kuo A."/>
            <person name="Thoen E."/>
            <person name="Andreopoulos B."/>
            <person name="Lu D."/>
            <person name="Skrede I."/>
            <person name="Drula E."/>
            <person name="Henrissat B."/>
            <person name="Morin E."/>
            <person name="Kohler A."/>
            <person name="Barry K."/>
            <person name="LaButti K."/>
            <person name="Morin E."/>
            <person name="Salamov A."/>
            <person name="Lipzen A."/>
            <person name="Mereny Z."/>
            <person name="Hegedus B."/>
            <person name="Baldrian P."/>
            <person name="Stursova M."/>
            <person name="Weitz H."/>
            <person name="Taylor A."/>
            <person name="Grigoriev I.V."/>
            <person name="Nagy L.G."/>
            <person name="Martin F."/>
            <person name="Kauserud H."/>
        </authorList>
    </citation>
    <scope>NUCLEOTIDE SEQUENCE</scope>
    <source>
        <strain evidence="16">CBHHK173m</strain>
    </source>
</reference>
<keyword evidence="6" id="KW-0349">Heme</keyword>
<dbReference type="InterPro" id="IPR008427">
    <property type="entry name" value="Extracellular_membr_CFEM_dom"/>
</dbReference>
<gene>
    <name evidence="16" type="ORF">B0H15DRAFT_843080</name>
</gene>
<keyword evidence="12" id="KW-0325">Glycoprotein</keyword>
<keyword evidence="8 14" id="KW-0732">Signal</keyword>
<dbReference type="InterPro" id="IPR051735">
    <property type="entry name" value="CFEM_domain"/>
</dbReference>
<dbReference type="PROSITE" id="PS52012">
    <property type="entry name" value="CFEM"/>
    <property type="match status" value="1"/>
</dbReference>
<accession>A0AAD6U658</accession>
<proteinExistence type="inferred from homology"/>
<evidence type="ECO:0000313" key="17">
    <source>
        <dbReference type="Proteomes" id="UP001222325"/>
    </source>
</evidence>
<dbReference type="GO" id="GO:0005576">
    <property type="term" value="C:extracellular region"/>
    <property type="evidence" value="ECO:0007669"/>
    <property type="project" value="UniProtKB-SubCell"/>
</dbReference>
<keyword evidence="17" id="KW-1185">Reference proteome</keyword>
<evidence type="ECO:0000256" key="10">
    <source>
        <dbReference type="ARBA" id="ARBA00023136"/>
    </source>
</evidence>
<keyword evidence="13" id="KW-0449">Lipoprotein</keyword>
<dbReference type="EMBL" id="JARJCN010000029">
    <property type="protein sequence ID" value="KAJ7087212.1"/>
    <property type="molecule type" value="Genomic_DNA"/>
</dbReference>
<evidence type="ECO:0000256" key="13">
    <source>
        <dbReference type="ARBA" id="ARBA00023288"/>
    </source>
</evidence>
<comment type="subcellular location">
    <subcellularLocation>
        <location evidence="1">Cell membrane</location>
        <topology evidence="1">Lipid-anchor</topology>
        <topology evidence="1">GPI-anchor</topology>
    </subcellularLocation>
    <subcellularLocation>
        <location evidence="2">Secreted</location>
    </subcellularLocation>
</comment>
<dbReference type="AlphaFoldDB" id="A0AAD6U658"/>
<evidence type="ECO:0000256" key="3">
    <source>
        <dbReference type="ARBA" id="ARBA00010031"/>
    </source>
</evidence>
<keyword evidence="7" id="KW-0479">Metal-binding</keyword>
<evidence type="ECO:0000256" key="12">
    <source>
        <dbReference type="ARBA" id="ARBA00023180"/>
    </source>
</evidence>
<feature type="signal peptide" evidence="14">
    <location>
        <begin position="1"/>
        <end position="18"/>
    </location>
</feature>
<evidence type="ECO:0000256" key="2">
    <source>
        <dbReference type="ARBA" id="ARBA00004613"/>
    </source>
</evidence>
<keyword evidence="9" id="KW-0408">Iron</keyword>
<evidence type="ECO:0000256" key="6">
    <source>
        <dbReference type="ARBA" id="ARBA00022617"/>
    </source>
</evidence>
<keyword evidence="5" id="KW-0964">Secreted</keyword>
<evidence type="ECO:0000256" key="1">
    <source>
        <dbReference type="ARBA" id="ARBA00004609"/>
    </source>
</evidence>
<dbReference type="Pfam" id="PF05730">
    <property type="entry name" value="CFEM"/>
    <property type="match status" value="1"/>
</dbReference>
<evidence type="ECO:0000256" key="7">
    <source>
        <dbReference type="ARBA" id="ARBA00022723"/>
    </source>
</evidence>
<evidence type="ECO:0000256" key="4">
    <source>
        <dbReference type="ARBA" id="ARBA00022475"/>
    </source>
</evidence>
<dbReference type="GO" id="GO:0046872">
    <property type="term" value="F:metal ion binding"/>
    <property type="evidence" value="ECO:0007669"/>
    <property type="project" value="UniProtKB-KW"/>
</dbReference>
<sequence length="126" mass="12613">MRFAALTFSASLLSSVSATYCLRQLPGFPDCADNCLNNPQNLGGCQLADESCLCKSLPFVQTTFACIMAACQGADQQAAVNGAENLCSMFGVTLAAESSAIVAGLSTIGSASITSGGQGVGGSSIS</sequence>
<name>A0AAD6U658_9AGAR</name>
<keyword evidence="4" id="KW-1003">Cell membrane</keyword>
<organism evidence="16 17">
    <name type="scientific">Mycena belliarum</name>
    <dbReference type="NCBI Taxonomy" id="1033014"/>
    <lineage>
        <taxon>Eukaryota</taxon>
        <taxon>Fungi</taxon>
        <taxon>Dikarya</taxon>
        <taxon>Basidiomycota</taxon>
        <taxon>Agaricomycotina</taxon>
        <taxon>Agaricomycetes</taxon>
        <taxon>Agaricomycetidae</taxon>
        <taxon>Agaricales</taxon>
        <taxon>Marasmiineae</taxon>
        <taxon>Mycenaceae</taxon>
        <taxon>Mycena</taxon>
    </lineage>
</organism>
<feature type="domain" description="CFEM" evidence="15">
    <location>
        <begin position="4"/>
        <end position="114"/>
    </location>
</feature>
<dbReference type="PANTHER" id="PTHR37928:SF2">
    <property type="entry name" value="GPI ANCHORED CFEM DOMAIN PROTEIN (AFU_ORTHOLOGUE AFUA_6G10580)"/>
    <property type="match status" value="1"/>
</dbReference>
<evidence type="ECO:0000256" key="9">
    <source>
        <dbReference type="ARBA" id="ARBA00023004"/>
    </source>
</evidence>
<evidence type="ECO:0000313" key="16">
    <source>
        <dbReference type="EMBL" id="KAJ7087212.1"/>
    </source>
</evidence>
<evidence type="ECO:0000256" key="11">
    <source>
        <dbReference type="ARBA" id="ARBA00023157"/>
    </source>
</evidence>
<keyword evidence="10" id="KW-0472">Membrane</keyword>
<dbReference type="SMART" id="SM00747">
    <property type="entry name" value="CFEM"/>
    <property type="match status" value="1"/>
</dbReference>
<protein>
    <recommendedName>
        <fullName evidence="15">CFEM domain-containing protein</fullName>
    </recommendedName>
</protein>